<dbReference type="PROSITE" id="PS00086">
    <property type="entry name" value="CYTOCHROME_P450"/>
    <property type="match status" value="1"/>
</dbReference>
<feature type="region of interest" description="Disordered" evidence="15">
    <location>
        <begin position="608"/>
        <end position="640"/>
    </location>
</feature>
<dbReference type="PANTHER" id="PTHR24347">
    <property type="entry name" value="SERINE/THREONINE-PROTEIN KINASE"/>
    <property type="match status" value="1"/>
</dbReference>
<dbReference type="SUPFAM" id="SSF56112">
    <property type="entry name" value="Protein kinase-like (PK-like)"/>
    <property type="match status" value="1"/>
</dbReference>
<feature type="domain" description="Protein kinase" evidence="18">
    <location>
        <begin position="280"/>
        <end position="545"/>
    </location>
</feature>
<dbReference type="AlphaFoldDB" id="A0A6A6E3Q8"/>
<dbReference type="SMART" id="SM00240">
    <property type="entry name" value="FHA"/>
    <property type="match status" value="1"/>
</dbReference>
<feature type="transmembrane region" description="Helical" evidence="16">
    <location>
        <begin position="673"/>
        <end position="694"/>
    </location>
</feature>
<dbReference type="PROSITE" id="PS00108">
    <property type="entry name" value="PROTEIN_KINASE_ST"/>
    <property type="match status" value="1"/>
</dbReference>
<dbReference type="GO" id="GO:0008398">
    <property type="term" value="F:sterol 14-demethylase activity"/>
    <property type="evidence" value="ECO:0007669"/>
    <property type="project" value="UniProtKB-ARBA"/>
</dbReference>
<feature type="binding site" evidence="14">
    <location>
        <position position="310"/>
    </location>
    <ligand>
        <name>ATP</name>
        <dbReference type="ChEBI" id="CHEBI:30616"/>
    </ligand>
</feature>
<sequence>MASGNEKSQLKRGRQSQGEQLESKKPRRSQRHRSPSQDSDNHLKEAQLPTPLTNRHSTATDEFKEGTITPPSQRPSQVSHSAPLRSPKAPGLSSPPSDTQPFSQFVYPPQSRSYAVEDEEGEGVWGYLVPLDSRFGDTLVLRRKTVCPIPPSKVGRTSGKERVSRRTWEREEEDYETEKQEHGVTAGGYLIGRHPECDRILNSPTVSNRHCLLFSENKAGDAVAVLEDLSANGTFVNDSLVGRNKRRELNEGDEVGIVDEARFVFRYPLSRDTNGFRQQYTLQEQLGKGHFASVYLCVEKCTGIRYAVKKFEKRTGPGEKSKVDGLQQEIAVLMGVSHPTLLCLKDTFDDDDGVYLVLELASEGELFNWIVMKQKLTETEARKVFIQLFQGVKYLHERNIVHRDIKPENILLTDKELHIKLADFGLAKIIGEESFTTTLCGTPSYVAPEILESSNHRRYTRAVDIWSLGVVLYICLCGFPPFSDELYSAENPYTLSQQIKMGRFDYPSPYWDSVGDPALDLIDRMLTVDADQRITIDECLEHPWTTQQDLNPHDSTDGLTGAIANLDFSKRKPQRERTLLSSINDIKVTRVIEGVSGQKPVKVYEKNLPSKKTKSKAAPVKESTPAENRDPEEFIQMGGKGDPVLYDTEDGSRMGLLAEVVGSLGDFSSHASLPVLVAAGAASFVVLAIVLNVLNQLLFKNPNEPPVVFHWVPFFGSTITYGMDPYQFFFSNKAKYGDVFTFILLGKKTTVCLDTKGNNFILNGKIKDVNAEEIYSPLCTPVFGKDVVYDCPNSKLMEQKKFVKFGLTQDALRSYVTLITAEVQDFIKRHKSFKGQKGTFNVPKVMAELTIYTASRSLQGEEVRNKFDSSFADLYHDLDMGFSPINFMLPWAPLPHNRKRDVARNKMIETYSEIVRKRRSGDVKKDAHDMIWHLMDCKYKDGTPVPDHEIAGIMIALLMAGQHSSSSTISWILLRLATKPQLFDELLEEQKRVLGAGLPPLTHDDLSKMPLHAQVVKETLRMHAPIHSIMRQVKQPLMIEGTNYVIPASHVLMSSPGVSANMSEHFVNPSTWDPHRWDADVAKNYDEDDQDDEKIDYGWGMVSKGTNSPYLPFGAGRHRCIGEQFAYVQLQTILAAFVREFKLRNPGGSTDIVGTDYSSLFSRPLAPAVVEWERMGREL</sequence>
<dbReference type="Proteomes" id="UP000800200">
    <property type="component" value="Unassembled WGS sequence"/>
</dbReference>
<evidence type="ECO:0000256" key="16">
    <source>
        <dbReference type="SAM" id="Phobius"/>
    </source>
</evidence>
<organism evidence="19 20">
    <name type="scientific">Zopfia rhizophila CBS 207.26</name>
    <dbReference type="NCBI Taxonomy" id="1314779"/>
    <lineage>
        <taxon>Eukaryota</taxon>
        <taxon>Fungi</taxon>
        <taxon>Dikarya</taxon>
        <taxon>Ascomycota</taxon>
        <taxon>Pezizomycotina</taxon>
        <taxon>Dothideomycetes</taxon>
        <taxon>Dothideomycetes incertae sedis</taxon>
        <taxon>Zopfiaceae</taxon>
        <taxon>Zopfia</taxon>
    </lineage>
</organism>
<keyword evidence="20" id="KW-1185">Reference proteome</keyword>
<dbReference type="SMART" id="SM00220">
    <property type="entry name" value="S_TKc"/>
    <property type="match status" value="1"/>
</dbReference>
<dbReference type="InterPro" id="IPR017441">
    <property type="entry name" value="Protein_kinase_ATP_BS"/>
</dbReference>
<feature type="compositionally biased region" description="Basic residues" evidence="15">
    <location>
        <begin position="25"/>
        <end position="34"/>
    </location>
</feature>
<dbReference type="Pfam" id="PF00069">
    <property type="entry name" value="Pkinase"/>
    <property type="match status" value="1"/>
</dbReference>
<dbReference type="EMBL" id="ML994635">
    <property type="protein sequence ID" value="KAF2185148.1"/>
    <property type="molecule type" value="Genomic_DNA"/>
</dbReference>
<dbReference type="InterPro" id="IPR001128">
    <property type="entry name" value="Cyt_P450"/>
</dbReference>
<dbReference type="PRINTS" id="PR00385">
    <property type="entry name" value="P450"/>
</dbReference>
<dbReference type="Pfam" id="PF00067">
    <property type="entry name" value="p450"/>
    <property type="match status" value="1"/>
</dbReference>
<keyword evidence="19" id="KW-0808">Transferase</keyword>
<evidence type="ECO:0000256" key="4">
    <source>
        <dbReference type="ARBA" id="ARBA00010617"/>
    </source>
</evidence>
<keyword evidence="10 13" id="KW-0408">Iron</keyword>
<dbReference type="Gene3D" id="1.10.630.10">
    <property type="entry name" value="Cytochrome P450"/>
    <property type="match status" value="1"/>
</dbReference>
<evidence type="ECO:0000256" key="6">
    <source>
        <dbReference type="ARBA" id="ARBA00022723"/>
    </source>
</evidence>
<feature type="compositionally biased region" description="Polar residues" evidence="15">
    <location>
        <begin position="94"/>
        <end position="103"/>
    </location>
</feature>
<keyword evidence="19" id="KW-0489">Methyltransferase</keyword>
<dbReference type="CDD" id="cd11042">
    <property type="entry name" value="CYP51-like"/>
    <property type="match status" value="1"/>
</dbReference>
<dbReference type="InterPro" id="IPR036396">
    <property type="entry name" value="Cyt_P450_sf"/>
</dbReference>
<feature type="binding site" description="axial binding residue" evidence="13">
    <location>
        <position position="1120"/>
    </location>
    <ligand>
        <name>heme</name>
        <dbReference type="ChEBI" id="CHEBI:30413"/>
    </ligand>
    <ligandPart>
        <name>Fe</name>
        <dbReference type="ChEBI" id="CHEBI:18248"/>
    </ligandPart>
</feature>
<keyword evidence="6 13" id="KW-0479">Metal-binding</keyword>
<feature type="domain" description="FHA" evidence="17">
    <location>
        <begin position="189"/>
        <end position="241"/>
    </location>
</feature>
<keyword evidence="7 14" id="KW-0547">Nucleotide-binding</keyword>
<dbReference type="PROSITE" id="PS00107">
    <property type="entry name" value="PROTEIN_KINASE_ATP"/>
    <property type="match status" value="1"/>
</dbReference>
<dbReference type="InterPro" id="IPR002403">
    <property type="entry name" value="Cyt_P450_E_grp-IV"/>
</dbReference>
<evidence type="ECO:0000313" key="19">
    <source>
        <dbReference type="EMBL" id="KAF2185148.1"/>
    </source>
</evidence>
<feature type="region of interest" description="Disordered" evidence="15">
    <location>
        <begin position="1"/>
        <end position="106"/>
    </location>
</feature>
<dbReference type="Gene3D" id="1.10.510.10">
    <property type="entry name" value="Transferase(Phosphotransferase) domain 1"/>
    <property type="match status" value="1"/>
</dbReference>
<evidence type="ECO:0000256" key="12">
    <source>
        <dbReference type="ARBA" id="ARBA00023136"/>
    </source>
</evidence>
<protein>
    <submittedName>
        <fullName evidence="19">Lanosterol 14-alpha-demethylase</fullName>
    </submittedName>
</protein>
<dbReference type="InterPro" id="IPR017972">
    <property type="entry name" value="Cyt_P450_CS"/>
</dbReference>
<evidence type="ECO:0000256" key="1">
    <source>
        <dbReference type="ARBA" id="ARBA00001971"/>
    </source>
</evidence>
<name>A0A6A6E3Q8_9PEZI</name>
<dbReference type="GO" id="GO:0020037">
    <property type="term" value="F:heme binding"/>
    <property type="evidence" value="ECO:0007669"/>
    <property type="project" value="InterPro"/>
</dbReference>
<dbReference type="InterPro" id="IPR011009">
    <property type="entry name" value="Kinase-like_dom_sf"/>
</dbReference>
<evidence type="ECO:0000256" key="15">
    <source>
        <dbReference type="SAM" id="MobiDB-lite"/>
    </source>
</evidence>
<evidence type="ECO:0000256" key="13">
    <source>
        <dbReference type="PIRSR" id="PIRSR602403-1"/>
    </source>
</evidence>
<comment type="cofactor">
    <cofactor evidence="1 13">
        <name>heme</name>
        <dbReference type="ChEBI" id="CHEBI:30413"/>
    </cofactor>
</comment>
<evidence type="ECO:0000256" key="14">
    <source>
        <dbReference type="PROSITE-ProRule" id="PRU10141"/>
    </source>
</evidence>
<evidence type="ECO:0000256" key="8">
    <source>
        <dbReference type="ARBA" id="ARBA00022840"/>
    </source>
</evidence>
<keyword evidence="5 13" id="KW-0349">Heme</keyword>
<feature type="compositionally biased region" description="Polar residues" evidence="15">
    <location>
        <begin position="69"/>
        <end position="80"/>
    </location>
</feature>
<dbReference type="SUPFAM" id="SSF48264">
    <property type="entry name" value="Cytochrome P450"/>
    <property type="match status" value="1"/>
</dbReference>
<comment type="similarity">
    <text evidence="4">Belongs to the cytochrome P450 family.</text>
</comment>
<evidence type="ECO:0000256" key="7">
    <source>
        <dbReference type="ARBA" id="ARBA00022741"/>
    </source>
</evidence>
<dbReference type="PROSITE" id="PS50011">
    <property type="entry name" value="PROTEIN_KINASE_DOM"/>
    <property type="match status" value="1"/>
</dbReference>
<dbReference type="GO" id="GO:0005506">
    <property type="term" value="F:iron ion binding"/>
    <property type="evidence" value="ECO:0007669"/>
    <property type="project" value="InterPro"/>
</dbReference>
<dbReference type="FunFam" id="3.30.200.20:FF:000841">
    <property type="entry name" value="Checkpoint kinase 2-like protein"/>
    <property type="match status" value="1"/>
</dbReference>
<accession>A0A6A6E3Q8</accession>
<dbReference type="CDD" id="cd05117">
    <property type="entry name" value="STKc_CAMK"/>
    <property type="match status" value="1"/>
</dbReference>
<keyword evidence="16" id="KW-1133">Transmembrane helix</keyword>
<dbReference type="GO" id="GO:0032259">
    <property type="term" value="P:methylation"/>
    <property type="evidence" value="ECO:0007669"/>
    <property type="project" value="UniProtKB-KW"/>
</dbReference>
<evidence type="ECO:0000256" key="3">
    <source>
        <dbReference type="ARBA" id="ARBA00005575"/>
    </source>
</evidence>
<evidence type="ECO:0000256" key="11">
    <source>
        <dbReference type="ARBA" id="ARBA00023033"/>
    </source>
</evidence>
<dbReference type="GO" id="GO:0005524">
    <property type="term" value="F:ATP binding"/>
    <property type="evidence" value="ECO:0007669"/>
    <property type="project" value="UniProtKB-UniRule"/>
</dbReference>
<keyword evidence="16" id="KW-0812">Transmembrane</keyword>
<comment type="similarity">
    <text evidence="3">Belongs to the protein kinase superfamily. CAMK Ser/Thr protein kinase family. CHEK2 subfamily.</text>
</comment>
<dbReference type="GO" id="GO:0004672">
    <property type="term" value="F:protein kinase activity"/>
    <property type="evidence" value="ECO:0007669"/>
    <property type="project" value="InterPro"/>
</dbReference>
<keyword evidence="12 16" id="KW-0472">Membrane</keyword>
<dbReference type="OrthoDB" id="407410at2759"/>
<dbReference type="FunFam" id="1.10.510.10:FF:001380">
    <property type="entry name" value="Checkpoint kinase 2-like protein"/>
    <property type="match status" value="1"/>
</dbReference>
<dbReference type="InterPro" id="IPR000719">
    <property type="entry name" value="Prot_kinase_dom"/>
</dbReference>
<dbReference type="InterPro" id="IPR000253">
    <property type="entry name" value="FHA_dom"/>
</dbReference>
<evidence type="ECO:0000256" key="10">
    <source>
        <dbReference type="ARBA" id="ARBA00023004"/>
    </source>
</evidence>
<feature type="region of interest" description="Disordered" evidence="15">
    <location>
        <begin position="151"/>
        <end position="181"/>
    </location>
</feature>
<comment type="subcellular location">
    <subcellularLocation>
        <location evidence="2">Membrane</location>
    </subcellularLocation>
</comment>
<keyword evidence="9" id="KW-0560">Oxidoreductase</keyword>
<dbReference type="InterPro" id="IPR008271">
    <property type="entry name" value="Ser/Thr_kinase_AS"/>
</dbReference>
<dbReference type="Pfam" id="PF00498">
    <property type="entry name" value="FHA"/>
    <property type="match status" value="1"/>
</dbReference>
<keyword evidence="8 14" id="KW-0067">ATP-binding</keyword>
<dbReference type="GO" id="GO:0008168">
    <property type="term" value="F:methyltransferase activity"/>
    <property type="evidence" value="ECO:0007669"/>
    <property type="project" value="UniProtKB-KW"/>
</dbReference>
<dbReference type="GO" id="GO:0016020">
    <property type="term" value="C:membrane"/>
    <property type="evidence" value="ECO:0007669"/>
    <property type="project" value="UniProtKB-SubCell"/>
</dbReference>
<proteinExistence type="inferred from homology"/>
<dbReference type="PRINTS" id="PR00465">
    <property type="entry name" value="EP450IV"/>
</dbReference>
<dbReference type="FunFam" id="1.10.630.10:FF:000033">
    <property type="entry name" value="14-alpha sterol demethylase"/>
    <property type="match status" value="1"/>
</dbReference>
<evidence type="ECO:0000256" key="5">
    <source>
        <dbReference type="ARBA" id="ARBA00022617"/>
    </source>
</evidence>
<dbReference type="Gene3D" id="2.60.200.20">
    <property type="match status" value="1"/>
</dbReference>
<evidence type="ECO:0000256" key="2">
    <source>
        <dbReference type="ARBA" id="ARBA00004370"/>
    </source>
</evidence>
<evidence type="ECO:0000259" key="17">
    <source>
        <dbReference type="PROSITE" id="PS50006"/>
    </source>
</evidence>
<gene>
    <name evidence="19" type="ORF">K469DRAFT_739167</name>
</gene>
<feature type="compositionally biased region" description="Basic and acidic residues" evidence="15">
    <location>
        <begin position="158"/>
        <end position="169"/>
    </location>
</feature>
<evidence type="ECO:0000313" key="20">
    <source>
        <dbReference type="Proteomes" id="UP000800200"/>
    </source>
</evidence>
<reference evidence="19" key="1">
    <citation type="journal article" date="2020" name="Stud. Mycol.">
        <title>101 Dothideomycetes genomes: a test case for predicting lifestyles and emergence of pathogens.</title>
        <authorList>
            <person name="Haridas S."/>
            <person name="Albert R."/>
            <person name="Binder M."/>
            <person name="Bloem J."/>
            <person name="Labutti K."/>
            <person name="Salamov A."/>
            <person name="Andreopoulos B."/>
            <person name="Baker S."/>
            <person name="Barry K."/>
            <person name="Bills G."/>
            <person name="Bluhm B."/>
            <person name="Cannon C."/>
            <person name="Castanera R."/>
            <person name="Culley D."/>
            <person name="Daum C."/>
            <person name="Ezra D."/>
            <person name="Gonzalez J."/>
            <person name="Henrissat B."/>
            <person name="Kuo A."/>
            <person name="Liang C."/>
            <person name="Lipzen A."/>
            <person name="Lutzoni F."/>
            <person name="Magnuson J."/>
            <person name="Mondo S."/>
            <person name="Nolan M."/>
            <person name="Ohm R."/>
            <person name="Pangilinan J."/>
            <person name="Park H.-J."/>
            <person name="Ramirez L."/>
            <person name="Alfaro M."/>
            <person name="Sun H."/>
            <person name="Tritt A."/>
            <person name="Yoshinaga Y."/>
            <person name="Zwiers L.-H."/>
            <person name="Turgeon B."/>
            <person name="Goodwin S."/>
            <person name="Spatafora J."/>
            <person name="Crous P."/>
            <person name="Grigoriev I."/>
        </authorList>
    </citation>
    <scope>NUCLEOTIDE SEQUENCE</scope>
    <source>
        <strain evidence="19">CBS 207.26</strain>
    </source>
</reference>
<evidence type="ECO:0000256" key="9">
    <source>
        <dbReference type="ARBA" id="ARBA00023002"/>
    </source>
</evidence>
<dbReference type="PROSITE" id="PS50006">
    <property type="entry name" value="FHA_DOMAIN"/>
    <property type="match status" value="1"/>
</dbReference>
<dbReference type="InterPro" id="IPR008984">
    <property type="entry name" value="SMAD_FHA_dom_sf"/>
</dbReference>
<dbReference type="SUPFAM" id="SSF49879">
    <property type="entry name" value="SMAD/FHA domain"/>
    <property type="match status" value="1"/>
</dbReference>
<keyword evidence="11" id="KW-0503">Monooxygenase</keyword>
<evidence type="ECO:0000259" key="18">
    <source>
        <dbReference type="PROSITE" id="PS50011"/>
    </source>
</evidence>